<dbReference type="Proteomes" id="UP000075766">
    <property type="component" value="Unassembled WGS sequence"/>
</dbReference>
<evidence type="ECO:0000256" key="4">
    <source>
        <dbReference type="ARBA" id="ARBA00022553"/>
    </source>
</evidence>
<dbReference type="PANTHER" id="PTHR45436:SF5">
    <property type="entry name" value="SENSOR HISTIDINE KINASE TRCS"/>
    <property type="match status" value="1"/>
</dbReference>
<evidence type="ECO:0000259" key="12">
    <source>
        <dbReference type="PROSITE" id="PS50109"/>
    </source>
</evidence>
<dbReference type="InterPro" id="IPR036097">
    <property type="entry name" value="HisK_dim/P_sf"/>
</dbReference>
<accession>A0ABR5VMI4</accession>
<dbReference type="PRINTS" id="PR00344">
    <property type="entry name" value="BCTRLSENSOR"/>
</dbReference>
<protein>
    <recommendedName>
        <fullName evidence="3">histidine kinase</fullName>
        <ecNumber evidence="3">2.7.13.3</ecNumber>
    </recommendedName>
</protein>
<dbReference type="EMBL" id="LSYU01000032">
    <property type="protein sequence ID" value="KXX65627.1"/>
    <property type="molecule type" value="Genomic_DNA"/>
</dbReference>
<keyword evidence="8 11" id="KW-1133">Transmembrane helix</keyword>
<dbReference type="InterPro" id="IPR003661">
    <property type="entry name" value="HisK_dim/P_dom"/>
</dbReference>
<dbReference type="Gene3D" id="3.30.565.10">
    <property type="entry name" value="Histidine kinase-like ATPase, C-terminal domain"/>
    <property type="match status" value="1"/>
</dbReference>
<dbReference type="InterPro" id="IPR036890">
    <property type="entry name" value="HATPase_C_sf"/>
</dbReference>
<evidence type="ECO:0000256" key="11">
    <source>
        <dbReference type="SAM" id="Phobius"/>
    </source>
</evidence>
<keyword evidence="6 11" id="KW-0812">Transmembrane</keyword>
<keyword evidence="7 14" id="KW-0418">Kinase</keyword>
<evidence type="ECO:0000259" key="13">
    <source>
        <dbReference type="PROSITE" id="PS50885"/>
    </source>
</evidence>
<evidence type="ECO:0000256" key="1">
    <source>
        <dbReference type="ARBA" id="ARBA00000085"/>
    </source>
</evidence>
<evidence type="ECO:0000256" key="10">
    <source>
        <dbReference type="ARBA" id="ARBA00023136"/>
    </source>
</evidence>
<evidence type="ECO:0000256" key="5">
    <source>
        <dbReference type="ARBA" id="ARBA00022679"/>
    </source>
</evidence>
<evidence type="ECO:0000313" key="15">
    <source>
        <dbReference type="Proteomes" id="UP000075766"/>
    </source>
</evidence>
<dbReference type="Pfam" id="PF00512">
    <property type="entry name" value="HisKA"/>
    <property type="match status" value="1"/>
</dbReference>
<keyword evidence="4" id="KW-0597">Phosphoprotein</keyword>
<comment type="catalytic activity">
    <reaction evidence="1">
        <text>ATP + protein L-histidine = ADP + protein N-phospho-L-histidine.</text>
        <dbReference type="EC" id="2.7.13.3"/>
    </reaction>
</comment>
<keyword evidence="15" id="KW-1185">Reference proteome</keyword>
<evidence type="ECO:0000313" key="14">
    <source>
        <dbReference type="EMBL" id="KXX65627.1"/>
    </source>
</evidence>
<organism evidence="14 15">
    <name type="scientific">Marichromatium gracile</name>
    <name type="common">Chromatium gracile</name>
    <dbReference type="NCBI Taxonomy" id="1048"/>
    <lineage>
        <taxon>Bacteria</taxon>
        <taxon>Pseudomonadati</taxon>
        <taxon>Pseudomonadota</taxon>
        <taxon>Gammaproteobacteria</taxon>
        <taxon>Chromatiales</taxon>
        <taxon>Chromatiaceae</taxon>
        <taxon>Marichromatium</taxon>
    </lineage>
</organism>
<feature type="domain" description="HAMP" evidence="13">
    <location>
        <begin position="191"/>
        <end position="242"/>
    </location>
</feature>
<dbReference type="EC" id="2.7.13.3" evidence="3"/>
<dbReference type="Pfam" id="PF02518">
    <property type="entry name" value="HATPase_c"/>
    <property type="match status" value="1"/>
</dbReference>
<dbReference type="Gene3D" id="1.10.287.130">
    <property type="match status" value="1"/>
</dbReference>
<dbReference type="InterPro" id="IPR050428">
    <property type="entry name" value="TCS_sensor_his_kinase"/>
</dbReference>
<evidence type="ECO:0000256" key="8">
    <source>
        <dbReference type="ARBA" id="ARBA00022989"/>
    </source>
</evidence>
<dbReference type="SUPFAM" id="SSF55874">
    <property type="entry name" value="ATPase domain of HSP90 chaperone/DNA topoisomerase II/histidine kinase"/>
    <property type="match status" value="1"/>
</dbReference>
<dbReference type="PROSITE" id="PS50109">
    <property type="entry name" value="HIS_KIN"/>
    <property type="match status" value="1"/>
</dbReference>
<comment type="caution">
    <text evidence="14">The sequence shown here is derived from an EMBL/GenBank/DDBJ whole genome shotgun (WGS) entry which is preliminary data.</text>
</comment>
<feature type="domain" description="Histidine kinase" evidence="12">
    <location>
        <begin position="250"/>
        <end position="453"/>
    </location>
</feature>
<evidence type="ECO:0000256" key="9">
    <source>
        <dbReference type="ARBA" id="ARBA00023012"/>
    </source>
</evidence>
<gene>
    <name evidence="14" type="ORF">AY586_09760</name>
</gene>
<name>A0ABR5VMI4_MARGR</name>
<evidence type="ECO:0000256" key="6">
    <source>
        <dbReference type="ARBA" id="ARBA00022692"/>
    </source>
</evidence>
<dbReference type="PANTHER" id="PTHR45436">
    <property type="entry name" value="SENSOR HISTIDINE KINASE YKOH"/>
    <property type="match status" value="1"/>
</dbReference>
<dbReference type="SMART" id="SM00387">
    <property type="entry name" value="HATPase_c"/>
    <property type="match status" value="1"/>
</dbReference>
<dbReference type="CDD" id="cd00082">
    <property type="entry name" value="HisKA"/>
    <property type="match status" value="1"/>
</dbReference>
<evidence type="ECO:0000256" key="2">
    <source>
        <dbReference type="ARBA" id="ARBA00004370"/>
    </source>
</evidence>
<keyword evidence="9" id="KW-0902">Two-component regulatory system</keyword>
<comment type="subcellular location">
    <subcellularLocation>
        <location evidence="2">Membrane</location>
    </subcellularLocation>
</comment>
<dbReference type="SUPFAM" id="SSF47384">
    <property type="entry name" value="Homodimeric domain of signal transducing histidine kinase"/>
    <property type="match status" value="1"/>
</dbReference>
<sequence length="464" mass="50226">MGRRSLRARLWLGAAISIAIALVVAAAGLSRLFEAHVERRLGAELDVQLDQLVATLALGLDGQPLLTPPPTDPRFDVPLSGRYWQVDGIATPGMLRSRSLWDGVIVLPPDLLRPGQVHAHRLPGPDGQRLLVRERLVSLRAGDGTQQRVRVAVAMARAELVAARNAFAADMLPYLLLMAVVLAMATLVQVHTGLAPLERVRLGVEAIRSGRARRLAEHHPEELRPLIDELNALLDARAQALERARAWTADLAHGLKTPLSALAGDAERLRARGEPALADDLEQLAETMRRRVDRELIRARVRSGARPAPARAEVGAAVDALLRTLERTPAGRGLDWQVWIPPEAEVALTPDDLLELLGNLLENAAKWARASVRIEVEDGERVSILIVDDGPGVAADQCSRLGERGLRLDERKDGAGLGLAIVRDIVDAYGGGIGFEPAERSGLMVRLSLPKPPPLTERLSANDA</sequence>
<keyword evidence="5" id="KW-0808">Transferase</keyword>
<dbReference type="InterPro" id="IPR003594">
    <property type="entry name" value="HATPase_dom"/>
</dbReference>
<dbReference type="GO" id="GO:0016301">
    <property type="term" value="F:kinase activity"/>
    <property type="evidence" value="ECO:0007669"/>
    <property type="project" value="UniProtKB-KW"/>
</dbReference>
<evidence type="ECO:0000256" key="7">
    <source>
        <dbReference type="ARBA" id="ARBA00022777"/>
    </source>
</evidence>
<dbReference type="InterPro" id="IPR004358">
    <property type="entry name" value="Sig_transdc_His_kin-like_C"/>
</dbReference>
<dbReference type="PROSITE" id="PS50885">
    <property type="entry name" value="HAMP"/>
    <property type="match status" value="1"/>
</dbReference>
<dbReference type="InterPro" id="IPR005467">
    <property type="entry name" value="His_kinase_dom"/>
</dbReference>
<evidence type="ECO:0000256" key="3">
    <source>
        <dbReference type="ARBA" id="ARBA00012438"/>
    </source>
</evidence>
<reference evidence="14 15" key="1">
    <citation type="submission" date="2016-02" db="EMBL/GenBank/DDBJ databases">
        <title>Genome sequence of Marichromatium gracile YL-28, a purple sulfur bacterium.</title>
        <authorList>
            <person name="Zhao C."/>
            <person name="Hong X."/>
            <person name="Chen S."/>
            <person name="Yang S."/>
        </authorList>
    </citation>
    <scope>NUCLEOTIDE SEQUENCE [LARGE SCALE GENOMIC DNA]</scope>
    <source>
        <strain evidence="14 15">YL28</strain>
    </source>
</reference>
<keyword evidence="10 11" id="KW-0472">Membrane</keyword>
<proteinExistence type="predicted"/>
<dbReference type="InterPro" id="IPR003660">
    <property type="entry name" value="HAMP_dom"/>
</dbReference>
<feature type="transmembrane region" description="Helical" evidence="11">
    <location>
        <begin position="171"/>
        <end position="190"/>
    </location>
</feature>